<dbReference type="Proteomes" id="UP000193411">
    <property type="component" value="Unassembled WGS sequence"/>
</dbReference>
<dbReference type="AlphaFoldDB" id="A0A1Y2HJB5"/>
<evidence type="ECO:0000313" key="1">
    <source>
        <dbReference type="EMBL" id="ORZ33951.1"/>
    </source>
</evidence>
<evidence type="ECO:0000313" key="2">
    <source>
        <dbReference type="Proteomes" id="UP000193411"/>
    </source>
</evidence>
<accession>A0A1Y2HJB5</accession>
<gene>
    <name evidence="1" type="ORF">BCR44DRAFT_1186566</name>
</gene>
<proteinExistence type="predicted"/>
<dbReference type="EMBL" id="MCFL01000032">
    <property type="protein sequence ID" value="ORZ33951.1"/>
    <property type="molecule type" value="Genomic_DNA"/>
</dbReference>
<name>A0A1Y2HJB5_9FUNG</name>
<organism evidence="1 2">
    <name type="scientific">Catenaria anguillulae PL171</name>
    <dbReference type="NCBI Taxonomy" id="765915"/>
    <lineage>
        <taxon>Eukaryota</taxon>
        <taxon>Fungi</taxon>
        <taxon>Fungi incertae sedis</taxon>
        <taxon>Blastocladiomycota</taxon>
        <taxon>Blastocladiomycetes</taxon>
        <taxon>Blastocladiales</taxon>
        <taxon>Catenariaceae</taxon>
        <taxon>Catenaria</taxon>
    </lineage>
</organism>
<protein>
    <submittedName>
        <fullName evidence="1">Uncharacterized protein</fullName>
    </submittedName>
</protein>
<sequence>MDCFCTERMALQPLPSFARHRPAVCRCVWMCRRSSRDSGQHIHHIVCAMGNHSIVFVPSSPLTQLKLIQHPCRPAQAFALVSPISSSNPAFLTTDTWSTSTAYPLANALCGNSCPNGFTVYDVQFTSFETLLFATSNGLYQSTSSFRSARRLTTGVAALDSPTSTVQFANRGCFSELLIAMTSTRIYWSVIGSSNAWTESSALPPGSTLVASISWESDLPGQAPRIIVATASNVLQVLDATNATILSSSFPSGVVYTSGTPAFTLPHIDGREILLLLGNTALVSDDAGQSWRVAFRSPGAGNPITHATTARTRNAIAALTSLGNIMVGRSGTVGAVQVPGLARFNGANAPPAALTYDPAGILYVVYAASQDGSTVSLVRSRVGSVEASVGTPVVGGPAAALPWPANVAIASVPTGVNSWQLVAVNAATGAVVPGTWQETDVGMSIAHASRPSVAMIVVRVTDDGSAALVQALGSIATLSSLSAMGSAMDVVGGGSLGVVNLVLTASDRTWVSSVLGSTVIVNGVHAVYVTSLIDAQTVRGVLVSPASALTLPMTGTTSWRVIDFRAAFAMVFLQHRHLA</sequence>
<reference evidence="1 2" key="1">
    <citation type="submission" date="2016-07" db="EMBL/GenBank/DDBJ databases">
        <title>Pervasive Adenine N6-methylation of Active Genes in Fungi.</title>
        <authorList>
            <consortium name="DOE Joint Genome Institute"/>
            <person name="Mondo S.J."/>
            <person name="Dannebaum R.O."/>
            <person name="Kuo R.C."/>
            <person name="Labutti K."/>
            <person name="Haridas S."/>
            <person name="Kuo A."/>
            <person name="Salamov A."/>
            <person name="Ahrendt S.R."/>
            <person name="Lipzen A."/>
            <person name="Sullivan W."/>
            <person name="Andreopoulos W.B."/>
            <person name="Clum A."/>
            <person name="Lindquist E."/>
            <person name="Daum C."/>
            <person name="Ramamoorthy G.K."/>
            <person name="Gryganskyi A."/>
            <person name="Culley D."/>
            <person name="Magnuson J.K."/>
            <person name="James T.Y."/>
            <person name="O'Malley M.A."/>
            <person name="Stajich J.E."/>
            <person name="Spatafora J.W."/>
            <person name="Visel A."/>
            <person name="Grigoriev I.V."/>
        </authorList>
    </citation>
    <scope>NUCLEOTIDE SEQUENCE [LARGE SCALE GENOMIC DNA]</scope>
    <source>
        <strain evidence="1 2">PL171</strain>
    </source>
</reference>
<keyword evidence="2" id="KW-1185">Reference proteome</keyword>
<comment type="caution">
    <text evidence="1">The sequence shown here is derived from an EMBL/GenBank/DDBJ whole genome shotgun (WGS) entry which is preliminary data.</text>
</comment>